<accession>L2GNS6</accession>
<dbReference type="OrthoDB" id="2189670at2759"/>
<evidence type="ECO:0000313" key="2">
    <source>
        <dbReference type="Proteomes" id="UP000011082"/>
    </source>
</evidence>
<keyword evidence="2" id="KW-1185">Reference proteome</keyword>
<protein>
    <submittedName>
        <fullName evidence="1">Uncharacterized protein</fullName>
    </submittedName>
</protein>
<proteinExistence type="predicted"/>
<dbReference type="GeneID" id="19881492"/>
<sequence length="276" mass="32422">MVTDCAVQEFIQPYLNCIKKVFENESGQFMIVGMDKLAIEEIVNKLSSLSPYKVIKIDRQKDFNPDRKIFILKLENISSIEYQSLIYYYLELPANSKSFVCLVSTSSLALEFFEKRVRSRFRNKIFFIPYVNFELEVDNKENQFNIKIENKIAYSTIELKERQKLMKKYGLKEFDFNILFELFEPIHFVLLSIAFNQKLNVQKCNEQFKLAVIDTPELKRVPSSRVLFGVLDLVEAGIINLTGFPLVDFNEFKAFVHKNCPLYLKKLIITQSKLRK</sequence>
<dbReference type="AlphaFoldDB" id="L2GNS6"/>
<name>L2GNS6_VITCO</name>
<dbReference type="RefSeq" id="XP_007604227.1">
    <property type="nucleotide sequence ID" value="XM_007604165.1"/>
</dbReference>
<dbReference type="Proteomes" id="UP000011082">
    <property type="component" value="Unassembled WGS sequence"/>
</dbReference>
<dbReference type="InParanoid" id="L2GNS6"/>
<organism evidence="1 2">
    <name type="scientific">Vittaforma corneae (strain ATCC 50505)</name>
    <name type="common">Microsporidian parasite</name>
    <name type="synonym">Nosema corneum</name>
    <dbReference type="NCBI Taxonomy" id="993615"/>
    <lineage>
        <taxon>Eukaryota</taxon>
        <taxon>Fungi</taxon>
        <taxon>Fungi incertae sedis</taxon>
        <taxon>Microsporidia</taxon>
        <taxon>Nosematidae</taxon>
        <taxon>Vittaforma</taxon>
    </lineage>
</organism>
<dbReference type="VEuPathDB" id="MicrosporidiaDB:VICG_00776"/>
<dbReference type="EMBL" id="JH370134">
    <property type="protein sequence ID" value="ELA42135.1"/>
    <property type="molecule type" value="Genomic_DNA"/>
</dbReference>
<gene>
    <name evidence="1" type="ORF">VICG_00776</name>
</gene>
<dbReference type="STRING" id="993615.L2GNS6"/>
<dbReference type="OMA" id="LLEFRWI"/>
<dbReference type="HOGENOM" id="CLU_086720_0_0_1"/>
<evidence type="ECO:0000313" key="1">
    <source>
        <dbReference type="EMBL" id="ELA42135.1"/>
    </source>
</evidence>
<reference evidence="2" key="1">
    <citation type="submission" date="2011-05" db="EMBL/GenBank/DDBJ databases">
        <title>The genome sequence of Vittaforma corneae strain ATCC 50505.</title>
        <authorList>
            <consortium name="The Broad Institute Genome Sequencing Platform"/>
            <person name="Cuomo C."/>
            <person name="Didier E."/>
            <person name="Bowers L."/>
            <person name="Young S.K."/>
            <person name="Zeng Q."/>
            <person name="Gargeya S."/>
            <person name="Fitzgerald M."/>
            <person name="Haas B."/>
            <person name="Abouelleil A."/>
            <person name="Alvarado L."/>
            <person name="Arachchi H.M."/>
            <person name="Berlin A."/>
            <person name="Chapman S.B."/>
            <person name="Gearin G."/>
            <person name="Goldberg J."/>
            <person name="Griggs A."/>
            <person name="Gujja S."/>
            <person name="Hansen M."/>
            <person name="Heiman D."/>
            <person name="Howarth C."/>
            <person name="Larimer J."/>
            <person name="Lui A."/>
            <person name="MacDonald P.J.P."/>
            <person name="McCowen C."/>
            <person name="Montmayeur A."/>
            <person name="Murphy C."/>
            <person name="Neiman D."/>
            <person name="Pearson M."/>
            <person name="Priest M."/>
            <person name="Roberts A."/>
            <person name="Saif S."/>
            <person name="Shea T."/>
            <person name="Sisk P."/>
            <person name="Stolte C."/>
            <person name="Sykes S."/>
            <person name="Wortman J."/>
            <person name="Nusbaum C."/>
            <person name="Birren B."/>
        </authorList>
    </citation>
    <scope>NUCLEOTIDE SEQUENCE [LARGE SCALE GENOMIC DNA]</scope>
    <source>
        <strain evidence="2">ATCC 50505</strain>
    </source>
</reference>